<dbReference type="HOGENOM" id="CLU_151068_0_0_1"/>
<reference evidence="2" key="2">
    <citation type="submission" date="2015-06" db="UniProtKB">
        <authorList>
            <consortium name="EnsemblPlants"/>
        </authorList>
    </citation>
    <scope>IDENTIFICATION</scope>
</reference>
<protein>
    <submittedName>
        <fullName evidence="2">Uncharacterized protein</fullName>
    </submittedName>
</protein>
<dbReference type="eggNOG" id="KOG0017">
    <property type="taxonomic scope" value="Eukaryota"/>
</dbReference>
<dbReference type="Proteomes" id="UP000032141">
    <property type="component" value="Unassembled WGS sequence"/>
</dbReference>
<reference evidence="2" key="1">
    <citation type="journal article" date="2014" name="Genome Biol.">
        <title>Transcriptome and methylome profiling reveals relics of genome dominance in the mesopolyploid Brassica oleracea.</title>
        <authorList>
            <person name="Parkin I.A."/>
            <person name="Koh C."/>
            <person name="Tang H."/>
            <person name="Robinson S.J."/>
            <person name="Kagale S."/>
            <person name="Clarke W.E."/>
            <person name="Town C.D."/>
            <person name="Nixon J."/>
            <person name="Krishnakumar V."/>
            <person name="Bidwell S.L."/>
            <person name="Denoeud F."/>
            <person name="Belcram H."/>
            <person name="Links M.G."/>
            <person name="Just J."/>
            <person name="Clarke C."/>
            <person name="Bender T."/>
            <person name="Huebert T."/>
            <person name="Mason A.S."/>
            <person name="Pires J.C."/>
            <person name="Barker G."/>
            <person name="Moore J."/>
            <person name="Walley P.G."/>
            <person name="Manoli S."/>
            <person name="Batley J."/>
            <person name="Edwards D."/>
            <person name="Nelson M.N."/>
            <person name="Wang X."/>
            <person name="Paterson A.H."/>
            <person name="King G."/>
            <person name="Bancroft I."/>
            <person name="Chalhoub B."/>
            <person name="Sharpe A.G."/>
        </authorList>
    </citation>
    <scope>NUCLEOTIDE SEQUENCE [LARGE SCALE GENOMIC DNA]</scope>
    <source>
        <strain evidence="2">cv. TO1000</strain>
    </source>
</reference>
<keyword evidence="3" id="KW-1185">Reference proteome</keyword>
<accession>A0A0D2ZXI2</accession>
<sequence>MPNTPTDPAVPNDGVRDAELHGTPGLDNQEISINYMMSGTKWNRKDIDVDDIFAYKVALEIMEKDEDLEPTSIYECMQRSDWIKWKEAINVELESLKKRGIFGPITMTPRDVKLQMGFCEKEK</sequence>
<dbReference type="Gramene" id="Bo05552s010.1">
    <property type="protein sequence ID" value="Bo05552s010.1"/>
    <property type="gene ID" value="Bo05552s010"/>
</dbReference>
<name>A0A0D2ZXI2_BRAOL</name>
<organism evidence="2 3">
    <name type="scientific">Brassica oleracea var. oleracea</name>
    <dbReference type="NCBI Taxonomy" id="109376"/>
    <lineage>
        <taxon>Eukaryota</taxon>
        <taxon>Viridiplantae</taxon>
        <taxon>Streptophyta</taxon>
        <taxon>Embryophyta</taxon>
        <taxon>Tracheophyta</taxon>
        <taxon>Spermatophyta</taxon>
        <taxon>Magnoliopsida</taxon>
        <taxon>eudicotyledons</taxon>
        <taxon>Gunneridae</taxon>
        <taxon>Pentapetalae</taxon>
        <taxon>rosids</taxon>
        <taxon>malvids</taxon>
        <taxon>Brassicales</taxon>
        <taxon>Brassicaceae</taxon>
        <taxon>Brassiceae</taxon>
        <taxon>Brassica</taxon>
    </lineage>
</organism>
<feature type="region of interest" description="Disordered" evidence="1">
    <location>
        <begin position="1"/>
        <end position="26"/>
    </location>
</feature>
<dbReference type="EnsemblPlants" id="Bo05552s010.1">
    <property type="protein sequence ID" value="Bo05552s010.1"/>
    <property type="gene ID" value="Bo05552s010"/>
</dbReference>
<proteinExistence type="predicted"/>
<dbReference type="AlphaFoldDB" id="A0A0D2ZXI2"/>
<evidence type="ECO:0000256" key="1">
    <source>
        <dbReference type="SAM" id="MobiDB-lite"/>
    </source>
</evidence>
<evidence type="ECO:0000313" key="2">
    <source>
        <dbReference type="EnsemblPlants" id="Bo05552s010.1"/>
    </source>
</evidence>
<evidence type="ECO:0000313" key="3">
    <source>
        <dbReference type="Proteomes" id="UP000032141"/>
    </source>
</evidence>